<evidence type="ECO:0000256" key="1">
    <source>
        <dbReference type="SAM" id="Phobius"/>
    </source>
</evidence>
<dbReference type="STRING" id="3818.A0A444Z039"/>
<organism evidence="3 4">
    <name type="scientific">Arachis hypogaea</name>
    <name type="common">Peanut</name>
    <dbReference type="NCBI Taxonomy" id="3818"/>
    <lineage>
        <taxon>Eukaryota</taxon>
        <taxon>Viridiplantae</taxon>
        <taxon>Streptophyta</taxon>
        <taxon>Embryophyta</taxon>
        <taxon>Tracheophyta</taxon>
        <taxon>Spermatophyta</taxon>
        <taxon>Magnoliopsida</taxon>
        <taxon>eudicotyledons</taxon>
        <taxon>Gunneridae</taxon>
        <taxon>Pentapetalae</taxon>
        <taxon>rosids</taxon>
        <taxon>fabids</taxon>
        <taxon>Fabales</taxon>
        <taxon>Fabaceae</taxon>
        <taxon>Papilionoideae</taxon>
        <taxon>50 kb inversion clade</taxon>
        <taxon>dalbergioids sensu lato</taxon>
        <taxon>Dalbergieae</taxon>
        <taxon>Pterocarpus clade</taxon>
        <taxon>Arachis</taxon>
    </lineage>
</organism>
<protein>
    <submittedName>
        <fullName evidence="3">Uncharacterized protein</fullName>
    </submittedName>
</protein>
<feature type="transmembrane region" description="Helical" evidence="1">
    <location>
        <begin position="41"/>
        <end position="62"/>
    </location>
</feature>
<dbReference type="PANTHER" id="PTHR33374">
    <property type="entry name" value="ARABINOGALACTAN PROTEIN 20"/>
    <property type="match status" value="1"/>
</dbReference>
<keyword evidence="4" id="KW-1185">Reference proteome</keyword>
<comment type="caution">
    <text evidence="3">The sequence shown here is derived from an EMBL/GenBank/DDBJ whole genome shotgun (WGS) entry which is preliminary data.</text>
</comment>
<gene>
    <name evidence="3" type="ORF">Ahy_B05g074885</name>
</gene>
<feature type="chain" id="PRO_5019236038" evidence="2">
    <location>
        <begin position="26"/>
        <end position="63"/>
    </location>
</feature>
<accession>A0A444Z039</accession>
<evidence type="ECO:0000313" key="4">
    <source>
        <dbReference type="Proteomes" id="UP000289738"/>
    </source>
</evidence>
<reference evidence="3 4" key="1">
    <citation type="submission" date="2019-01" db="EMBL/GenBank/DDBJ databases">
        <title>Sequencing of cultivated peanut Arachis hypogaea provides insights into genome evolution and oil improvement.</title>
        <authorList>
            <person name="Chen X."/>
        </authorList>
    </citation>
    <scope>NUCLEOTIDE SEQUENCE [LARGE SCALE GENOMIC DNA]</scope>
    <source>
        <strain evidence="4">cv. Fuhuasheng</strain>
        <tissue evidence="3">Leaves</tissue>
    </source>
</reference>
<evidence type="ECO:0000313" key="3">
    <source>
        <dbReference type="EMBL" id="RYR07518.1"/>
    </source>
</evidence>
<dbReference type="Pfam" id="PF06376">
    <property type="entry name" value="AGP"/>
    <property type="match status" value="1"/>
</dbReference>
<dbReference type="Gramene" id="arahy.Tifrunner.gnm2.ann2.Ah15g455400.1">
    <property type="protein sequence ID" value="arahy.Tifrunner.gnm2.ann2.Ah15g455400.1-CDS"/>
    <property type="gene ID" value="arahy.Tifrunner.gnm2.ann2.Ah15g455400"/>
</dbReference>
<dbReference type="AlphaFoldDB" id="A0A444Z039"/>
<feature type="signal peptide" evidence="2">
    <location>
        <begin position="1"/>
        <end position="25"/>
    </location>
</feature>
<proteinExistence type="predicted"/>
<dbReference type="Proteomes" id="UP000289738">
    <property type="component" value="Chromosome B05"/>
</dbReference>
<keyword evidence="1" id="KW-0472">Membrane</keyword>
<keyword evidence="1" id="KW-0812">Transmembrane</keyword>
<sequence length="63" mass="6657">MNSVKILALPFLSLLIIAISHMAHAQDLALSPSPPPTSDGTAVDQGIAYLLMVVALAITYMIH</sequence>
<dbReference type="InterPro" id="IPR009424">
    <property type="entry name" value="AGP16/20/22/41"/>
</dbReference>
<keyword evidence="2" id="KW-0732">Signal</keyword>
<keyword evidence="1" id="KW-1133">Transmembrane helix</keyword>
<dbReference type="EMBL" id="SDMP01000015">
    <property type="protein sequence ID" value="RYR07518.1"/>
    <property type="molecule type" value="Genomic_DNA"/>
</dbReference>
<evidence type="ECO:0000256" key="2">
    <source>
        <dbReference type="SAM" id="SignalP"/>
    </source>
</evidence>
<name>A0A444Z039_ARAHY</name>